<dbReference type="InterPro" id="IPR001680">
    <property type="entry name" value="WD40_rpt"/>
</dbReference>
<keyword evidence="2 5" id="KW-0853">WD repeat</keyword>
<dbReference type="InterPro" id="IPR020472">
    <property type="entry name" value="WD40_PAC1"/>
</dbReference>
<name>A0A1C3L2Y8_PLAMA</name>
<proteinExistence type="predicted"/>
<evidence type="ECO:0000256" key="5">
    <source>
        <dbReference type="PROSITE-ProRule" id="PRU00221"/>
    </source>
</evidence>
<dbReference type="PRINTS" id="PR00320">
    <property type="entry name" value="GPROTEINBRPT"/>
</dbReference>
<dbReference type="Gene3D" id="2.130.10.10">
    <property type="entry name" value="YVTN repeat-like/Quinoprotein amine dehydrogenase"/>
    <property type="match status" value="1"/>
</dbReference>
<dbReference type="PANTHER" id="PTHR19865:SF0">
    <property type="entry name" value="U3 SMALL NUCLEOLAR RNA-INTERACTING PROTEIN 2"/>
    <property type="match status" value="1"/>
</dbReference>
<dbReference type="PROSITE" id="PS00678">
    <property type="entry name" value="WD_REPEATS_1"/>
    <property type="match status" value="1"/>
</dbReference>
<keyword evidence="4" id="KW-0539">Nucleus</keyword>
<comment type="subcellular location">
    <subcellularLocation>
        <location evidence="1">Nucleus</location>
    </subcellularLocation>
</comment>
<dbReference type="Pfam" id="PF00400">
    <property type="entry name" value="WD40"/>
    <property type="match status" value="4"/>
</dbReference>
<accession>A0A1C3L2Y8</accession>
<dbReference type="AlphaFoldDB" id="A0A1C3L2Y8"/>
<reference evidence="7 8" key="1">
    <citation type="submission" date="2016-06" db="EMBL/GenBank/DDBJ databases">
        <authorList>
            <consortium name="Pathogen Informatics"/>
        </authorList>
    </citation>
    <scope>NUCLEOTIDE SEQUENCE [LARGE SCALE GENOMIC DNA]</scope>
    <source>
        <strain evidence="7">PmlGA01</strain>
    </source>
</reference>
<dbReference type="VEuPathDB" id="PlasmoDB:PmUG01_14061000"/>
<feature type="region of interest" description="Disordered" evidence="6">
    <location>
        <begin position="108"/>
        <end position="148"/>
    </location>
</feature>
<evidence type="ECO:0000256" key="4">
    <source>
        <dbReference type="ARBA" id="ARBA00023242"/>
    </source>
</evidence>
<evidence type="ECO:0000256" key="2">
    <source>
        <dbReference type="ARBA" id="ARBA00022574"/>
    </source>
</evidence>
<dbReference type="GO" id="GO:0032040">
    <property type="term" value="C:small-subunit processome"/>
    <property type="evidence" value="ECO:0007669"/>
    <property type="project" value="TreeGrafter"/>
</dbReference>
<evidence type="ECO:0000256" key="6">
    <source>
        <dbReference type="SAM" id="MobiDB-lite"/>
    </source>
</evidence>
<dbReference type="InterPro" id="IPR036322">
    <property type="entry name" value="WD40_repeat_dom_sf"/>
</dbReference>
<dbReference type="InterPro" id="IPR019775">
    <property type="entry name" value="WD40_repeat_CS"/>
</dbReference>
<evidence type="ECO:0000313" key="7">
    <source>
        <dbReference type="EMBL" id="SBT80944.1"/>
    </source>
</evidence>
<dbReference type="PROSITE" id="PS50082">
    <property type="entry name" value="WD_REPEATS_2"/>
    <property type="match status" value="2"/>
</dbReference>
<keyword evidence="3" id="KW-0677">Repeat</keyword>
<organism evidence="7 8">
    <name type="scientific">Plasmodium malariae</name>
    <dbReference type="NCBI Taxonomy" id="5858"/>
    <lineage>
        <taxon>Eukaryota</taxon>
        <taxon>Sar</taxon>
        <taxon>Alveolata</taxon>
        <taxon>Apicomplexa</taxon>
        <taxon>Aconoidasida</taxon>
        <taxon>Haemosporida</taxon>
        <taxon>Plasmodiidae</taxon>
        <taxon>Plasmodium</taxon>
        <taxon>Plasmodium (Plasmodium)</taxon>
    </lineage>
</organism>
<feature type="compositionally biased region" description="Basic residues" evidence="6">
    <location>
        <begin position="1"/>
        <end position="17"/>
    </location>
</feature>
<feature type="repeat" description="WD" evidence="5">
    <location>
        <begin position="438"/>
        <end position="453"/>
    </location>
</feature>
<protein>
    <submittedName>
        <fullName evidence="7">U3 small nucleolar RNA-interacting protein 2, putative</fullName>
    </submittedName>
</protein>
<dbReference type="SUPFAM" id="SSF50978">
    <property type="entry name" value="WD40 repeat-like"/>
    <property type="match status" value="1"/>
</dbReference>
<dbReference type="EMBL" id="LT594502">
    <property type="protein sequence ID" value="SBT80944.1"/>
    <property type="molecule type" value="Genomic_DNA"/>
</dbReference>
<dbReference type="GO" id="GO:0034511">
    <property type="term" value="F:U3 snoRNA binding"/>
    <property type="evidence" value="ECO:0007669"/>
    <property type="project" value="InterPro"/>
</dbReference>
<feature type="region of interest" description="Disordered" evidence="6">
    <location>
        <begin position="1"/>
        <end position="92"/>
    </location>
</feature>
<gene>
    <name evidence="7" type="primary">RRP9</name>
    <name evidence="7" type="ORF">PMLGA01_140044400</name>
</gene>
<feature type="compositionally biased region" description="Acidic residues" evidence="6">
    <location>
        <begin position="33"/>
        <end position="47"/>
    </location>
</feature>
<sequence length="643" mass="74586">MQRLAKMKFNKKKKFFRNVKNTHSNRRKNADNSEVESDEILTSEASEDDKLTLVNKKKKRNNENNEESDDEEFSNKNYSDQEENDDTYNNPEERKMYLAKKYLKDLGIESTDGDDSSNESSTHDGNEEASERSKLSDNFSSDENEDNKEKINKMLMEKEKSKNSKILLNLENKIKIFRDEKLLSNILNNSNNNNKRGQKNLEHMNSSGKNIKMDENVLFFGGHKKSVTCVACPDFNLSFFDHYDYKLDHEKYKYHNKHNGKYDENSVPSGWNRDYFYKNSSSRYESIDDFDDNDHYLHGDRHPDCVHRNSNGYGESILEPKIFENTSINTVYTGGKDACIIEWDLTRGEKVHIYKGDLSSFKDFGNKSGINHFKSVMDICCNKFNSFFISVGCDNLINIWDNRVNKSCTNSVIGHKHIISAVIGCNDNTDELNMEHNFFTSSYDKTIKLWDLRFFNKCINTYLGHTNTILSMNSLNQNKLITSSSDYTVRVWNTKNDNHILFNINYEIIESCCTLNNKIFIAGTFTGHFYIFTSSYKKHICIHKNAHSSYSITALTSIPYTNIFISGSYDGYVHFWQYKNINKTSGSVHKILTVQVNGTINKFSFSHNYKYLFVAVGDEMKHGRWTRTKSKNGLAVIPIQFMP</sequence>
<dbReference type="SMART" id="SM00320">
    <property type="entry name" value="WD40"/>
    <property type="match status" value="5"/>
</dbReference>
<dbReference type="InterPro" id="IPR015943">
    <property type="entry name" value="WD40/YVTN_repeat-like_dom_sf"/>
</dbReference>
<evidence type="ECO:0000256" key="1">
    <source>
        <dbReference type="ARBA" id="ARBA00004123"/>
    </source>
</evidence>
<feature type="compositionally biased region" description="Basic and acidic residues" evidence="6">
    <location>
        <begin position="121"/>
        <end position="135"/>
    </location>
</feature>
<dbReference type="InterPro" id="IPR039241">
    <property type="entry name" value="Rrp9-like"/>
</dbReference>
<dbReference type="Proteomes" id="UP000219799">
    <property type="component" value="Chromosome 14"/>
</dbReference>
<evidence type="ECO:0000313" key="8">
    <source>
        <dbReference type="Proteomes" id="UP000219799"/>
    </source>
</evidence>
<dbReference type="PANTHER" id="PTHR19865">
    <property type="entry name" value="U3 SMALL NUCLEOLAR RNA INTERACTING PROTEIN 2"/>
    <property type="match status" value="1"/>
</dbReference>
<feature type="repeat" description="WD" evidence="5">
    <location>
        <begin position="462"/>
        <end position="502"/>
    </location>
</feature>
<evidence type="ECO:0000256" key="3">
    <source>
        <dbReference type="ARBA" id="ARBA00022737"/>
    </source>
</evidence>